<dbReference type="PANTHER" id="PTHR11203">
    <property type="entry name" value="CLEAVAGE AND POLYADENYLATION SPECIFICITY FACTOR FAMILY MEMBER"/>
    <property type="match status" value="1"/>
</dbReference>
<accession>A0ABN3Z4H8</accession>
<organism evidence="4 5">
    <name type="scientific">Thermoanaerobacter mathranii subsp. mathranii (strain DSM 11426 / CCUG 53645 / CIP 108742 / A3)</name>
    <dbReference type="NCBI Taxonomy" id="583358"/>
    <lineage>
        <taxon>Bacteria</taxon>
        <taxon>Bacillati</taxon>
        <taxon>Bacillota</taxon>
        <taxon>Clostridia</taxon>
        <taxon>Thermoanaerobacterales</taxon>
        <taxon>Thermoanaerobacteraceae</taxon>
        <taxon>Thermoanaerobacter</taxon>
    </lineage>
</organism>
<proteinExistence type="predicted"/>
<dbReference type="Gene3D" id="3.40.50.10890">
    <property type="match status" value="1"/>
</dbReference>
<dbReference type="InterPro" id="IPR001279">
    <property type="entry name" value="Metallo-B-lactamas"/>
</dbReference>
<dbReference type="Pfam" id="PF10996">
    <property type="entry name" value="Beta-Casp"/>
    <property type="match status" value="1"/>
</dbReference>
<dbReference type="Proteomes" id="UP000002064">
    <property type="component" value="Chromosome"/>
</dbReference>
<keyword evidence="5" id="KW-1185">Reference proteome</keyword>
<dbReference type="Pfam" id="PF07521">
    <property type="entry name" value="RMMBL"/>
    <property type="match status" value="1"/>
</dbReference>
<dbReference type="PANTHER" id="PTHR11203:SF37">
    <property type="entry name" value="INTEGRATOR COMPLEX SUBUNIT 11"/>
    <property type="match status" value="1"/>
</dbReference>
<dbReference type="InterPro" id="IPR050698">
    <property type="entry name" value="MBL"/>
</dbReference>
<sequence length="829" mass="94682">MKAIFSGGANEVGASCYLINLDGKNILLDCGIRMSSTKDNLPDFRLIQEHGGVDAIIVSHAHLDHTGALPIISRMYPQAKIYMTHATKDLTRVLLYDSLKIMERESEIPIYAENHVKDMLDRVLCYTPGYTFTPFPDSQIKVTLYPAGHILGAASVYITSAEGSIFYSGDFSGFRQNTIEGAFIPKLRPDVAIFESTYGDKLHANRELEETRLIEKVSSIINEGGKVIIPAFALGRAQEIILILKKAINKGLLKTKVYVDGMVREVCRVYKLNPNYLRQNLAKKIFKGNDIFFDDNVIEVEKPEMREEIIKESCVILSSSGMITGGPSQWYVEKLAQDEKNLIAITGYQDEESPGRRLLDIMEESPENRKIKIDDKEILINASIDKFGLSAHADMGEILALANSLYPKKIFLVHGDPEIINFLGKEVQKDLKSEVYIPSNGDIYEIDIKNPRKQIEKQPYPSMNQNCALTQENIKDLWRFIVEKIGVKQALSLEEIAQIWGKGVNAENLKELLNNTIYFKPDKKRMFLYHAVTEDELKNLQKEEVMELNQMLSLVDEYFGPESGLYKKGARFEEKIALLYFNFPDVAREKYSEKFKEFEEKTGWKIELNKNINISAINSILSKILPKEVLIKKVSYINMEKKVIVKIEGKINDLELVKDKFYSETGLTLLIANDEKKIPNEKKEIIIANSDFEDRMEQNKALKIIDEEFSKFPHKIYKKSIKTSSDGSKYIELSFISKVVGEKYTELIKKLSEKTRWPIGISNSCNQFEIINIVKNLFEEKGILLKKNPSIYVDNMIVKIVTSSPIEKETLEEINEKLYYLTGFKVEML</sequence>
<feature type="domain" description="Beta-Casp" evidence="3">
    <location>
        <begin position="237"/>
        <end position="358"/>
    </location>
</feature>
<feature type="domain" description="Metallo-beta-lactamase" evidence="2">
    <location>
        <begin position="13"/>
        <end position="232"/>
    </location>
</feature>
<evidence type="ECO:0000313" key="5">
    <source>
        <dbReference type="Proteomes" id="UP000002064"/>
    </source>
</evidence>
<dbReference type="Gene3D" id="3.60.15.10">
    <property type="entry name" value="Ribonuclease Z/Hydroxyacylglutathione hydrolase-like"/>
    <property type="match status" value="1"/>
</dbReference>
<dbReference type="SMART" id="SM00849">
    <property type="entry name" value="Lactamase_B"/>
    <property type="match status" value="1"/>
</dbReference>
<name>A0ABN3Z4H8_THEM3</name>
<dbReference type="Pfam" id="PF16661">
    <property type="entry name" value="Lactamase_B_6"/>
    <property type="match status" value="1"/>
</dbReference>
<dbReference type="InterPro" id="IPR011108">
    <property type="entry name" value="RMMBL"/>
</dbReference>
<evidence type="ECO:0000259" key="2">
    <source>
        <dbReference type="SMART" id="SM00849"/>
    </source>
</evidence>
<dbReference type="CDD" id="cd16295">
    <property type="entry name" value="TTHA0252-CPSF-like_MBL-fold"/>
    <property type="match status" value="1"/>
</dbReference>
<evidence type="ECO:0000313" key="4">
    <source>
        <dbReference type="EMBL" id="ADH61842.1"/>
    </source>
</evidence>
<dbReference type="SUPFAM" id="SSF56281">
    <property type="entry name" value="Metallo-hydrolase/oxidoreductase"/>
    <property type="match status" value="1"/>
</dbReference>
<keyword evidence="1" id="KW-0378">Hydrolase</keyword>
<evidence type="ECO:0000259" key="3">
    <source>
        <dbReference type="SMART" id="SM01027"/>
    </source>
</evidence>
<dbReference type="EMBL" id="CP002032">
    <property type="protein sequence ID" value="ADH61842.1"/>
    <property type="molecule type" value="Genomic_DNA"/>
</dbReference>
<evidence type="ECO:0000256" key="1">
    <source>
        <dbReference type="ARBA" id="ARBA00022801"/>
    </source>
</evidence>
<dbReference type="SMART" id="SM01027">
    <property type="entry name" value="Beta-Casp"/>
    <property type="match status" value="1"/>
</dbReference>
<reference evidence="4 5" key="1">
    <citation type="submission" date="2010-05" db="EMBL/GenBank/DDBJ databases">
        <title>Complete sequence of Thermoanaerobacter mathranii subsp. mathranii mathranii str. A3.</title>
        <authorList>
            <consortium name="US DOE Joint Genome Institute"/>
            <person name="Lucas S."/>
            <person name="Copeland A."/>
            <person name="Lapidus A."/>
            <person name="Cheng J.-F."/>
            <person name="Bruce D."/>
            <person name="Goodwin L."/>
            <person name="Pitluck S."/>
            <person name="Held B."/>
            <person name="Detter J.C."/>
            <person name="Han C."/>
            <person name="Tapia R."/>
            <person name="Land M."/>
            <person name="Hauser L."/>
            <person name="Kyrpides N."/>
            <person name="Mikhailova N."/>
            <person name="Zhou J."/>
            <person name="Hemme C."/>
            <person name="Woyke T."/>
        </authorList>
    </citation>
    <scope>NUCLEOTIDE SEQUENCE [LARGE SCALE GENOMIC DNA]</scope>
    <source>
        <strain evidence="4 5">A3</strain>
    </source>
</reference>
<dbReference type="InterPro" id="IPR036866">
    <property type="entry name" value="RibonucZ/Hydroxyglut_hydro"/>
</dbReference>
<protein>
    <submittedName>
        <fullName evidence="4">RNA-metabolising metallo-beta-lactamase</fullName>
    </submittedName>
</protein>
<dbReference type="InterPro" id="IPR022712">
    <property type="entry name" value="Beta_Casp"/>
</dbReference>
<gene>
    <name evidence="4" type="ordered locus">Tmath_2170</name>
</gene>
<dbReference type="RefSeq" id="WP_013150980.1">
    <property type="nucleotide sequence ID" value="NC_014209.1"/>
</dbReference>